<keyword evidence="7" id="KW-0443">Lipid metabolism</keyword>
<proteinExistence type="inferred from homology"/>
<keyword evidence="5 10" id="KW-0812">Transmembrane</keyword>
<evidence type="ECO:0000256" key="10">
    <source>
        <dbReference type="SAM" id="Phobius"/>
    </source>
</evidence>
<evidence type="ECO:0000256" key="5">
    <source>
        <dbReference type="ARBA" id="ARBA00022692"/>
    </source>
</evidence>
<evidence type="ECO:0000313" key="13">
    <source>
        <dbReference type="Proteomes" id="UP001291926"/>
    </source>
</evidence>
<feature type="transmembrane region" description="Helical" evidence="10">
    <location>
        <begin position="42"/>
        <end position="62"/>
    </location>
</feature>
<dbReference type="PANTHER" id="PTHR31595">
    <property type="entry name" value="LONG-CHAIN-ALCOHOL O-FATTY-ACYLTRANSFERASE 3-RELATED"/>
    <property type="match status" value="1"/>
</dbReference>
<comment type="similarity">
    <text evidence="3">Belongs to the wax synthase family.</text>
</comment>
<feature type="domain" description="Wax synthase" evidence="11">
    <location>
        <begin position="22"/>
        <end position="77"/>
    </location>
</feature>
<dbReference type="Pfam" id="PF13813">
    <property type="entry name" value="MBOAT_2"/>
    <property type="match status" value="1"/>
</dbReference>
<evidence type="ECO:0000256" key="6">
    <source>
        <dbReference type="ARBA" id="ARBA00022989"/>
    </source>
</evidence>
<protein>
    <recommendedName>
        <fullName evidence="11">Wax synthase domain-containing protein</fullName>
    </recommendedName>
</protein>
<dbReference type="Proteomes" id="UP001291926">
    <property type="component" value="Unassembled WGS sequence"/>
</dbReference>
<keyword evidence="9" id="KW-0012">Acyltransferase</keyword>
<dbReference type="PANTHER" id="PTHR31595:SF57">
    <property type="entry name" value="OS04G0481900 PROTEIN"/>
    <property type="match status" value="1"/>
</dbReference>
<evidence type="ECO:0000259" key="11">
    <source>
        <dbReference type="Pfam" id="PF13813"/>
    </source>
</evidence>
<evidence type="ECO:0000256" key="1">
    <source>
        <dbReference type="ARBA" id="ARBA00004141"/>
    </source>
</evidence>
<evidence type="ECO:0000256" key="8">
    <source>
        <dbReference type="ARBA" id="ARBA00023136"/>
    </source>
</evidence>
<dbReference type="EMBL" id="JAYDYQ010002533">
    <property type="protein sequence ID" value="KAK4484784.1"/>
    <property type="molecule type" value="Genomic_DNA"/>
</dbReference>
<comment type="pathway">
    <text evidence="2">Secondary metabolite biosynthesis.</text>
</comment>
<keyword evidence="4" id="KW-0808">Transferase</keyword>
<organism evidence="12 13">
    <name type="scientific">Penstemon davidsonii</name>
    <dbReference type="NCBI Taxonomy" id="160366"/>
    <lineage>
        <taxon>Eukaryota</taxon>
        <taxon>Viridiplantae</taxon>
        <taxon>Streptophyta</taxon>
        <taxon>Embryophyta</taxon>
        <taxon>Tracheophyta</taxon>
        <taxon>Spermatophyta</taxon>
        <taxon>Magnoliopsida</taxon>
        <taxon>eudicotyledons</taxon>
        <taxon>Gunneridae</taxon>
        <taxon>Pentapetalae</taxon>
        <taxon>asterids</taxon>
        <taxon>lamiids</taxon>
        <taxon>Lamiales</taxon>
        <taxon>Plantaginaceae</taxon>
        <taxon>Cheloneae</taxon>
        <taxon>Penstemon</taxon>
    </lineage>
</organism>
<dbReference type="InterPro" id="IPR044851">
    <property type="entry name" value="Wax_synthase"/>
</dbReference>
<comment type="caution">
    <text evidence="12">The sequence shown here is derived from an EMBL/GenBank/DDBJ whole genome shotgun (WGS) entry which is preliminary data.</text>
</comment>
<sequence>MSRIFRPLFKSSGVDGGTYVPFSSLVHETIYKPVRPVLGRDWAIVMGFLVSGLMHELLLWYVTRVVPTWETTTCFFVQGVSVVVELRLKLVSGWRLPWFVSGPLTLGFVVGMHFWLFLPPIIRNGGDLRVIEDFRFVEEFVKKKIDFI</sequence>
<evidence type="ECO:0000256" key="7">
    <source>
        <dbReference type="ARBA" id="ARBA00023098"/>
    </source>
</evidence>
<feature type="transmembrane region" description="Helical" evidence="10">
    <location>
        <begin position="96"/>
        <end position="118"/>
    </location>
</feature>
<reference evidence="12 13" key="1">
    <citation type="journal article" date="2023" name="bioRxiv">
        <title>Genome report: Whole genome sequence and annotation of Penstemon davidsonii.</title>
        <authorList>
            <person name="Ostevik K.L."/>
            <person name="Alabady M."/>
            <person name="Zhang M."/>
            <person name="Rausher M.D."/>
        </authorList>
    </citation>
    <scope>NUCLEOTIDE SEQUENCE [LARGE SCALE GENOMIC DNA]</scope>
    <source>
        <strain evidence="12">DNT005</strain>
        <tissue evidence="12">Whole leaf</tissue>
    </source>
</reference>
<accession>A0ABR0D715</accession>
<name>A0ABR0D715_9LAMI</name>
<keyword evidence="13" id="KW-1185">Reference proteome</keyword>
<dbReference type="InterPro" id="IPR032805">
    <property type="entry name" value="Wax_synthase_dom"/>
</dbReference>
<evidence type="ECO:0000256" key="2">
    <source>
        <dbReference type="ARBA" id="ARBA00005179"/>
    </source>
</evidence>
<gene>
    <name evidence="12" type="ORF">RD792_007378</name>
</gene>
<evidence type="ECO:0000256" key="4">
    <source>
        <dbReference type="ARBA" id="ARBA00022679"/>
    </source>
</evidence>
<keyword evidence="6 10" id="KW-1133">Transmembrane helix</keyword>
<evidence type="ECO:0000313" key="12">
    <source>
        <dbReference type="EMBL" id="KAK4484784.1"/>
    </source>
</evidence>
<comment type="subcellular location">
    <subcellularLocation>
        <location evidence="1">Membrane</location>
        <topology evidence="1">Multi-pass membrane protein</topology>
    </subcellularLocation>
</comment>
<evidence type="ECO:0000256" key="9">
    <source>
        <dbReference type="ARBA" id="ARBA00023315"/>
    </source>
</evidence>
<keyword evidence="8 10" id="KW-0472">Membrane</keyword>
<evidence type="ECO:0000256" key="3">
    <source>
        <dbReference type="ARBA" id="ARBA00007282"/>
    </source>
</evidence>